<dbReference type="AlphaFoldDB" id="A0A9P7K3E9"/>
<dbReference type="EMBL" id="JABCKI010006949">
    <property type="protein sequence ID" value="KAG5633841.1"/>
    <property type="molecule type" value="Genomic_DNA"/>
</dbReference>
<comment type="caution">
    <text evidence="2">The sequence shown here is derived from an EMBL/GenBank/DDBJ whole genome shotgun (WGS) entry which is preliminary data.</text>
</comment>
<proteinExistence type="predicted"/>
<feature type="region of interest" description="Disordered" evidence="1">
    <location>
        <begin position="1"/>
        <end position="25"/>
    </location>
</feature>
<protein>
    <submittedName>
        <fullName evidence="2">Uncharacterized protein</fullName>
    </submittedName>
</protein>
<evidence type="ECO:0000256" key="1">
    <source>
        <dbReference type="SAM" id="MobiDB-lite"/>
    </source>
</evidence>
<evidence type="ECO:0000313" key="3">
    <source>
        <dbReference type="Proteomes" id="UP000717328"/>
    </source>
</evidence>
<gene>
    <name evidence="2" type="ORF">H0H81_004872</name>
</gene>
<evidence type="ECO:0000313" key="2">
    <source>
        <dbReference type="EMBL" id="KAG5633841.1"/>
    </source>
</evidence>
<reference evidence="2" key="2">
    <citation type="submission" date="2021-10" db="EMBL/GenBank/DDBJ databases">
        <title>Phylogenomics reveals ancestral predisposition of the termite-cultivated fungus Termitomyces towards a domesticated lifestyle.</title>
        <authorList>
            <person name="Auxier B."/>
            <person name="Grum-Grzhimaylo A."/>
            <person name="Cardenas M.E."/>
            <person name="Lodge J.D."/>
            <person name="Laessoe T."/>
            <person name="Pedersen O."/>
            <person name="Smith M.E."/>
            <person name="Kuyper T.W."/>
            <person name="Franco-Molano E.A."/>
            <person name="Baroni T.J."/>
            <person name="Aanen D.K."/>
        </authorList>
    </citation>
    <scope>NUCLEOTIDE SEQUENCE</scope>
    <source>
        <strain evidence="2">D49</strain>
    </source>
</reference>
<organism evidence="2 3">
    <name type="scientific">Sphagnurus paluster</name>
    <dbReference type="NCBI Taxonomy" id="117069"/>
    <lineage>
        <taxon>Eukaryota</taxon>
        <taxon>Fungi</taxon>
        <taxon>Dikarya</taxon>
        <taxon>Basidiomycota</taxon>
        <taxon>Agaricomycotina</taxon>
        <taxon>Agaricomycetes</taxon>
        <taxon>Agaricomycetidae</taxon>
        <taxon>Agaricales</taxon>
        <taxon>Tricholomatineae</taxon>
        <taxon>Lyophyllaceae</taxon>
        <taxon>Sphagnurus</taxon>
    </lineage>
</organism>
<name>A0A9P7K3E9_9AGAR</name>
<sequence length="192" mass="20838">MIPLPPSEDFPDTYPAISEGVSDAQATTEWRSRTTWAGEHFVNPNPRQGFAPTNGYAAAQREGRFISNNVPMAGNILGIDVRSMRATTQRYSGEDNLGRDGPRTSCRAYEVILNVTLLAGALRQYGIPSVYLPGVSHQAGSRVVRDKPATTPPVADLLLVMPGSRERINVMASHDFVTVEDVLDALARASDL</sequence>
<reference evidence="2" key="1">
    <citation type="submission" date="2021-02" db="EMBL/GenBank/DDBJ databases">
        <authorList>
            <person name="Nieuwenhuis M."/>
            <person name="Van De Peppel L.J.J."/>
        </authorList>
    </citation>
    <scope>NUCLEOTIDE SEQUENCE</scope>
    <source>
        <strain evidence="2">D49</strain>
    </source>
</reference>
<accession>A0A9P7K3E9</accession>
<dbReference type="Proteomes" id="UP000717328">
    <property type="component" value="Unassembled WGS sequence"/>
</dbReference>
<keyword evidence="3" id="KW-1185">Reference proteome</keyword>